<feature type="binding site" description="axial binding residue" evidence="4">
    <location>
        <position position="457"/>
    </location>
    <ligand>
        <name>heme</name>
        <dbReference type="ChEBI" id="CHEBI:30413"/>
    </ligand>
    <ligandPart>
        <name>Fe</name>
        <dbReference type="ChEBI" id="CHEBI:18248"/>
    </ligandPart>
</feature>
<evidence type="ECO:0000313" key="7">
    <source>
        <dbReference type="Proteomes" id="UP000566819"/>
    </source>
</evidence>
<organism evidence="6 7">
    <name type="scientific">Cudoniella acicularis</name>
    <dbReference type="NCBI Taxonomy" id="354080"/>
    <lineage>
        <taxon>Eukaryota</taxon>
        <taxon>Fungi</taxon>
        <taxon>Dikarya</taxon>
        <taxon>Ascomycota</taxon>
        <taxon>Pezizomycotina</taxon>
        <taxon>Leotiomycetes</taxon>
        <taxon>Helotiales</taxon>
        <taxon>Tricladiaceae</taxon>
        <taxon>Cudoniella</taxon>
    </lineage>
</organism>
<keyword evidence="2 4" id="KW-0479">Metal-binding</keyword>
<dbReference type="AlphaFoldDB" id="A0A8H4RMK9"/>
<dbReference type="GO" id="GO:0016705">
    <property type="term" value="F:oxidoreductase activity, acting on paired donors, with incorporation or reduction of molecular oxygen"/>
    <property type="evidence" value="ECO:0007669"/>
    <property type="project" value="InterPro"/>
</dbReference>
<dbReference type="EMBL" id="JAAMPI010000423">
    <property type="protein sequence ID" value="KAF4631645.1"/>
    <property type="molecule type" value="Genomic_DNA"/>
</dbReference>
<gene>
    <name evidence="6" type="ORF">G7Y89_g6485</name>
</gene>
<dbReference type="PROSITE" id="PS00086">
    <property type="entry name" value="CYTOCHROME_P450"/>
    <property type="match status" value="1"/>
</dbReference>
<comment type="similarity">
    <text evidence="5">Belongs to the cytochrome P450 family.</text>
</comment>
<dbReference type="InterPro" id="IPR001128">
    <property type="entry name" value="Cyt_P450"/>
</dbReference>
<keyword evidence="3 4" id="KW-0408">Iron</keyword>
<evidence type="ECO:0000313" key="6">
    <source>
        <dbReference type="EMBL" id="KAF4631645.1"/>
    </source>
</evidence>
<dbReference type="GO" id="GO:0005506">
    <property type="term" value="F:iron ion binding"/>
    <property type="evidence" value="ECO:0007669"/>
    <property type="project" value="InterPro"/>
</dbReference>
<dbReference type="Pfam" id="PF00067">
    <property type="entry name" value="p450"/>
    <property type="match status" value="1"/>
</dbReference>
<keyword evidence="5" id="KW-0560">Oxidoreductase</keyword>
<reference evidence="6 7" key="1">
    <citation type="submission" date="2020-03" db="EMBL/GenBank/DDBJ databases">
        <title>Draft Genome Sequence of Cudoniella acicularis.</title>
        <authorList>
            <person name="Buettner E."/>
            <person name="Kellner H."/>
        </authorList>
    </citation>
    <scope>NUCLEOTIDE SEQUENCE [LARGE SCALE GENOMIC DNA]</scope>
    <source>
        <strain evidence="6 7">DSM 108380</strain>
    </source>
</reference>
<dbReference type="PRINTS" id="PR00385">
    <property type="entry name" value="P450"/>
</dbReference>
<accession>A0A8H4RMK9</accession>
<dbReference type="PANTHER" id="PTHR24305">
    <property type="entry name" value="CYTOCHROME P450"/>
    <property type="match status" value="1"/>
</dbReference>
<evidence type="ECO:0000256" key="5">
    <source>
        <dbReference type="RuleBase" id="RU000461"/>
    </source>
</evidence>
<dbReference type="PANTHER" id="PTHR24305:SF180">
    <property type="entry name" value="P450, PUTATIVE (EUROFUNG)-RELATED"/>
    <property type="match status" value="1"/>
</dbReference>
<dbReference type="SUPFAM" id="SSF48264">
    <property type="entry name" value="Cytochrome P450"/>
    <property type="match status" value="1"/>
</dbReference>
<proteinExistence type="inferred from homology"/>
<dbReference type="InterPro" id="IPR017972">
    <property type="entry name" value="Cyt_P450_CS"/>
</dbReference>
<dbReference type="Proteomes" id="UP000566819">
    <property type="component" value="Unassembled WGS sequence"/>
</dbReference>
<evidence type="ECO:0008006" key="8">
    <source>
        <dbReference type="Google" id="ProtNLM"/>
    </source>
</evidence>
<keyword evidence="7" id="KW-1185">Reference proteome</keyword>
<comment type="caution">
    <text evidence="6">The sequence shown here is derived from an EMBL/GenBank/DDBJ whole genome shotgun (WGS) entry which is preliminary data.</text>
</comment>
<dbReference type="CDD" id="cd11060">
    <property type="entry name" value="CYP57A1-like"/>
    <property type="match status" value="1"/>
</dbReference>
<protein>
    <recommendedName>
        <fullName evidence="8">Cytochrome P450</fullName>
    </recommendedName>
</protein>
<comment type="cofactor">
    <cofactor evidence="1 4">
        <name>heme</name>
        <dbReference type="ChEBI" id="CHEBI:30413"/>
    </cofactor>
</comment>
<dbReference type="Gene3D" id="1.10.630.10">
    <property type="entry name" value="Cytochrome P450"/>
    <property type="match status" value="1"/>
</dbReference>
<dbReference type="InterPro" id="IPR050121">
    <property type="entry name" value="Cytochrome_P450_monoxygenase"/>
</dbReference>
<dbReference type="InterPro" id="IPR036396">
    <property type="entry name" value="Cyt_P450_sf"/>
</dbReference>
<evidence type="ECO:0000256" key="4">
    <source>
        <dbReference type="PIRSR" id="PIRSR602401-1"/>
    </source>
</evidence>
<keyword evidence="5" id="KW-0503">Monooxygenase</keyword>
<dbReference type="PRINTS" id="PR00463">
    <property type="entry name" value="EP450I"/>
</dbReference>
<dbReference type="GO" id="GO:0004497">
    <property type="term" value="F:monooxygenase activity"/>
    <property type="evidence" value="ECO:0007669"/>
    <property type="project" value="UniProtKB-KW"/>
</dbReference>
<keyword evidence="4 5" id="KW-0349">Heme</keyword>
<evidence type="ECO:0000256" key="2">
    <source>
        <dbReference type="ARBA" id="ARBA00022723"/>
    </source>
</evidence>
<evidence type="ECO:0000256" key="3">
    <source>
        <dbReference type="ARBA" id="ARBA00023004"/>
    </source>
</evidence>
<evidence type="ECO:0000256" key="1">
    <source>
        <dbReference type="ARBA" id="ARBA00001971"/>
    </source>
</evidence>
<name>A0A8H4RMK9_9HELO</name>
<sequence>MSFSLIFLQAFTSIAILILLSLFWGYATSPLSLIPGPFFAKLTNLWRFLDTYNGRTELTQQRLHEQYGAAVRIGPNVVSLDDPSLIRTIYSTKSEFLKSDFYTVNDTKVGSALIKTVFGIQSNDAHSKLLRPIAKFYKMSSLLAYEPLVNDTIKAFCQRLDSEFIDGTNAGKVCKIDEWLLFCAWDVIGQLTFSKPMGFLEKAGDDSGLLVTAEKALDYFATIGQMPFLDGWLAKNPVRPIGPPSFDSQAVFCAQQSIARQQSATGDRKEGQQQDMLDGFLEIKKTNPELIDDNGVVSALLVNILAGSDTTAILLRAIIYYVLKNPAVYRKLQKELDSAKLALPVSYEDSSKVQYLDAVIKEARRLHPGVGLLLERVVPATGLTLSDGTVIPPGTIVGMNPFVVHQNKTIYGQNSKSFNPGRWLRDIDNGETEEEYQDRLAAMKAADLTFGAGKRICLGKNIAILETYKIIATLFLTYDMTLVDPAKEWHVQNSWFVRQSGIDVTIRRRVFKAS</sequence>
<dbReference type="InterPro" id="IPR002401">
    <property type="entry name" value="Cyt_P450_E_grp-I"/>
</dbReference>
<dbReference type="OrthoDB" id="3934656at2759"/>
<dbReference type="GO" id="GO:0020037">
    <property type="term" value="F:heme binding"/>
    <property type="evidence" value="ECO:0007669"/>
    <property type="project" value="InterPro"/>
</dbReference>